<dbReference type="GO" id="GO:0055085">
    <property type="term" value="P:transmembrane transport"/>
    <property type="evidence" value="ECO:0007669"/>
    <property type="project" value="UniProtKB-ARBA"/>
</dbReference>
<proteinExistence type="inferred from homology"/>
<dbReference type="SUPFAM" id="SSF53822">
    <property type="entry name" value="Periplasmic binding protein-like I"/>
    <property type="match status" value="1"/>
</dbReference>
<dbReference type="GO" id="GO:0030246">
    <property type="term" value="F:carbohydrate binding"/>
    <property type="evidence" value="ECO:0007669"/>
    <property type="project" value="TreeGrafter"/>
</dbReference>
<comment type="subcellular location">
    <subcellularLocation>
        <location evidence="1">Periplasm</location>
    </subcellularLocation>
</comment>
<dbReference type="InterPro" id="IPR025997">
    <property type="entry name" value="SBP_2_dom"/>
</dbReference>
<evidence type="ECO:0000259" key="5">
    <source>
        <dbReference type="Pfam" id="PF13407"/>
    </source>
</evidence>
<evidence type="ECO:0000256" key="1">
    <source>
        <dbReference type="ARBA" id="ARBA00004418"/>
    </source>
</evidence>
<accession>C1DS61</accession>
<dbReference type="STRING" id="322710.Avin_37920"/>
<feature type="domain" description="Periplasmic binding protein" evidence="5">
    <location>
        <begin position="33"/>
        <end position="314"/>
    </location>
</feature>
<dbReference type="EMBL" id="CP001157">
    <property type="protein sequence ID" value="ACO79936.1"/>
    <property type="molecule type" value="Genomic_DNA"/>
</dbReference>
<dbReference type="InterPro" id="IPR050555">
    <property type="entry name" value="Bact_Solute-Bind_Prot2"/>
</dbReference>
<dbReference type="GO" id="GO:0030288">
    <property type="term" value="C:outer membrane-bounded periplasmic space"/>
    <property type="evidence" value="ECO:0007669"/>
    <property type="project" value="TreeGrafter"/>
</dbReference>
<dbReference type="PANTHER" id="PTHR30036:SF7">
    <property type="entry name" value="ABC TRANSPORTER PERIPLASMIC-BINDING PROTEIN YPHF"/>
    <property type="match status" value="1"/>
</dbReference>
<reference evidence="6 7" key="1">
    <citation type="journal article" date="2009" name="J. Bacteriol.">
        <title>Genome sequence of Azotobacter vinelandii, an obligate aerobe specialized to support diverse anaerobic metabolic processes.</title>
        <authorList>
            <person name="Setubal J.C."/>
            <person name="dos Santos P."/>
            <person name="Goldman B.S."/>
            <person name="Ertesvag H."/>
            <person name="Espin G."/>
            <person name="Rubio L.M."/>
            <person name="Valla S."/>
            <person name="Almeida N.F."/>
            <person name="Balasubramanian D."/>
            <person name="Cromes L."/>
            <person name="Curatti L."/>
            <person name="Du Z."/>
            <person name="Godsy E."/>
            <person name="Goodner B."/>
            <person name="Hellner-Burris K."/>
            <person name="Hernandez J.A."/>
            <person name="Houmiel K."/>
            <person name="Imperial J."/>
            <person name="Kennedy C."/>
            <person name="Larson T.J."/>
            <person name="Latreille P."/>
            <person name="Ligon L.S."/>
            <person name="Lu J."/>
            <person name="Maerk M."/>
            <person name="Miller N.M."/>
            <person name="Norton S."/>
            <person name="O'Carroll I.P."/>
            <person name="Paulsen I."/>
            <person name="Raulfs E.C."/>
            <person name="Roemer R."/>
            <person name="Rosser J."/>
            <person name="Segura D."/>
            <person name="Slater S."/>
            <person name="Stricklin S.L."/>
            <person name="Studholme D.J."/>
            <person name="Sun J."/>
            <person name="Viana C.J."/>
            <person name="Wallin E."/>
            <person name="Wang B."/>
            <person name="Wheeler C."/>
            <person name="Zhu H."/>
            <person name="Dean D.R."/>
            <person name="Dixon R."/>
            <person name="Wood D."/>
        </authorList>
    </citation>
    <scope>NUCLEOTIDE SEQUENCE [LARGE SCALE GENOMIC DNA]</scope>
    <source>
        <strain evidence="7">DJ / ATCC BAA-1303</strain>
    </source>
</reference>
<dbReference type="Gene3D" id="3.40.50.2300">
    <property type="match status" value="2"/>
</dbReference>
<dbReference type="EnsemblBacteria" id="ACO79936">
    <property type="protein sequence ID" value="ACO79936"/>
    <property type="gene ID" value="Avin_37920"/>
</dbReference>
<feature type="signal peptide" evidence="4">
    <location>
        <begin position="1"/>
        <end position="27"/>
    </location>
</feature>
<protein>
    <submittedName>
        <fullName evidence="6">Periplasmic sugar-binding protein</fullName>
    </submittedName>
</protein>
<keyword evidence="7" id="KW-1185">Reference proteome</keyword>
<evidence type="ECO:0000256" key="4">
    <source>
        <dbReference type="SAM" id="SignalP"/>
    </source>
</evidence>
<dbReference type="Pfam" id="PF13407">
    <property type="entry name" value="Peripla_BP_4"/>
    <property type="match status" value="1"/>
</dbReference>
<dbReference type="KEGG" id="avn:Avin_37920"/>
<evidence type="ECO:0000256" key="2">
    <source>
        <dbReference type="ARBA" id="ARBA00007639"/>
    </source>
</evidence>
<dbReference type="eggNOG" id="COG1879">
    <property type="taxonomic scope" value="Bacteria"/>
</dbReference>
<gene>
    <name evidence="6" type="ordered locus">Avin_37920</name>
</gene>
<keyword evidence="4" id="KW-0732">Signal</keyword>
<dbReference type="InterPro" id="IPR028082">
    <property type="entry name" value="Peripla_BP_I"/>
</dbReference>
<organism evidence="6 7">
    <name type="scientific">Azotobacter vinelandii (strain DJ / ATCC BAA-1303)</name>
    <dbReference type="NCBI Taxonomy" id="322710"/>
    <lineage>
        <taxon>Bacteria</taxon>
        <taxon>Pseudomonadati</taxon>
        <taxon>Pseudomonadota</taxon>
        <taxon>Gammaproteobacteria</taxon>
        <taxon>Pseudomonadales</taxon>
        <taxon>Pseudomonadaceae</taxon>
        <taxon>Azotobacter</taxon>
    </lineage>
</organism>
<feature type="region of interest" description="Disordered" evidence="3">
    <location>
        <begin position="181"/>
        <end position="200"/>
    </location>
</feature>
<sequence>MKRWLSFHFLCHAAGLLSGLLSAPLGSAEPLQFALIAKRVDHRFFIQAGEGCAEAARTQGDTCLLLGSQGPEHFRQQNQALEQALARDLDGIALSVTHSKWLATHALQRLDKTPLITFDSDLEPMEQHLRKGYVGLDNLAFGQQLAMLLQRFRPQGGKLCILTDSPQQANHRKRIQGIRQQLRGTQASDGGSGRLNGENGWSEPNRCPLYRAENLENAVLQLAALLHASQIDAVISTGSWPIHEPRTYRRRLGPLLAELAARGSAPTIVIATNEPDAAQRALLDDGLAQAYLGMEGREIGRQSYWMLKRLARGEPIAREVLIDHYAIHLPGASPQFPARP</sequence>
<dbReference type="PANTHER" id="PTHR30036">
    <property type="entry name" value="D-XYLOSE-BINDING PERIPLASMIC PROTEIN"/>
    <property type="match status" value="1"/>
</dbReference>
<dbReference type="AlphaFoldDB" id="C1DS61"/>
<evidence type="ECO:0000313" key="7">
    <source>
        <dbReference type="Proteomes" id="UP000002424"/>
    </source>
</evidence>
<evidence type="ECO:0000313" key="6">
    <source>
        <dbReference type="EMBL" id="ACO79936.1"/>
    </source>
</evidence>
<dbReference type="OrthoDB" id="3189720at2"/>
<dbReference type="HOGENOM" id="CLU_037628_3_3_6"/>
<name>C1DS61_AZOVD</name>
<evidence type="ECO:0000256" key="3">
    <source>
        <dbReference type="SAM" id="MobiDB-lite"/>
    </source>
</evidence>
<feature type="chain" id="PRO_5002906550" evidence="4">
    <location>
        <begin position="28"/>
        <end position="340"/>
    </location>
</feature>
<comment type="similarity">
    <text evidence="2">Belongs to the bacterial solute-binding protein 2 family.</text>
</comment>
<dbReference type="Proteomes" id="UP000002424">
    <property type="component" value="Chromosome"/>
</dbReference>